<protein>
    <submittedName>
        <fullName evidence="1">Uncharacterized protein</fullName>
    </submittedName>
</protein>
<dbReference type="AlphaFoldDB" id="A0A1G2IBY3"/>
<sequence>MVAICAKSYFWEAIQREKRISRAGCLFAAEDESFEVPATFWVIKLRGEEKFVIETGPFGTFLLAFITQQKAIDFLQSRDIPVSDYTFPNLQFSEAKERVREKPCIVGVIVYGGKKPFPLPFHCPHL</sequence>
<gene>
    <name evidence="1" type="ORF">A2998_03390</name>
</gene>
<dbReference type="Proteomes" id="UP000178826">
    <property type="component" value="Unassembled WGS sequence"/>
</dbReference>
<dbReference type="EMBL" id="MHOZ01000043">
    <property type="protein sequence ID" value="OGZ72214.1"/>
    <property type="molecule type" value="Genomic_DNA"/>
</dbReference>
<reference evidence="1 2" key="1">
    <citation type="journal article" date="2016" name="Nat. Commun.">
        <title>Thousands of microbial genomes shed light on interconnected biogeochemical processes in an aquifer system.</title>
        <authorList>
            <person name="Anantharaman K."/>
            <person name="Brown C.T."/>
            <person name="Hug L.A."/>
            <person name="Sharon I."/>
            <person name="Castelle C.J."/>
            <person name="Probst A.J."/>
            <person name="Thomas B.C."/>
            <person name="Singh A."/>
            <person name="Wilkins M.J."/>
            <person name="Karaoz U."/>
            <person name="Brodie E.L."/>
            <person name="Williams K.H."/>
            <person name="Hubbard S.S."/>
            <person name="Banfield J.F."/>
        </authorList>
    </citation>
    <scope>NUCLEOTIDE SEQUENCE [LARGE SCALE GENOMIC DNA]</scope>
</reference>
<proteinExistence type="predicted"/>
<organism evidence="1 2">
    <name type="scientific">Candidatus Staskawiczbacteria bacterium RIFCSPLOWO2_01_FULL_37_25b</name>
    <dbReference type="NCBI Taxonomy" id="1802213"/>
    <lineage>
        <taxon>Bacteria</taxon>
        <taxon>Candidatus Staskawicziibacteriota</taxon>
    </lineage>
</organism>
<evidence type="ECO:0000313" key="1">
    <source>
        <dbReference type="EMBL" id="OGZ72214.1"/>
    </source>
</evidence>
<evidence type="ECO:0000313" key="2">
    <source>
        <dbReference type="Proteomes" id="UP000178826"/>
    </source>
</evidence>
<name>A0A1G2IBY3_9BACT</name>
<accession>A0A1G2IBY3</accession>
<comment type="caution">
    <text evidence="1">The sequence shown here is derived from an EMBL/GenBank/DDBJ whole genome shotgun (WGS) entry which is preliminary data.</text>
</comment>